<dbReference type="OrthoDB" id="2056284at2"/>
<feature type="region of interest" description="Disordered" evidence="1">
    <location>
        <begin position="1"/>
        <end position="61"/>
    </location>
</feature>
<feature type="compositionally biased region" description="Basic residues" evidence="1">
    <location>
        <begin position="1"/>
        <end position="10"/>
    </location>
</feature>
<gene>
    <name evidence="2" type="ORF">DWX94_14090</name>
</gene>
<evidence type="ECO:0000256" key="1">
    <source>
        <dbReference type="SAM" id="MobiDB-lite"/>
    </source>
</evidence>
<dbReference type="Proteomes" id="UP000283295">
    <property type="component" value="Unassembled WGS sequence"/>
</dbReference>
<proteinExistence type="predicted"/>
<comment type="caution">
    <text evidence="2">The sequence shown here is derived from an EMBL/GenBank/DDBJ whole genome shotgun (WGS) entry which is preliminary data.</text>
</comment>
<dbReference type="AlphaFoldDB" id="A0A3R5WI08"/>
<feature type="compositionally biased region" description="Polar residues" evidence="1">
    <location>
        <begin position="52"/>
        <end position="61"/>
    </location>
</feature>
<evidence type="ECO:0000313" key="2">
    <source>
        <dbReference type="EMBL" id="RGS35131.1"/>
    </source>
</evidence>
<sequence length="61" mass="7431">MSFHGQRTRKQLLDKLSRSSNKKEGGYLMYNKNGIPWVRPPTQDRKHRENNIWRTEQWSMN</sequence>
<dbReference type="EMBL" id="QRVK01000073">
    <property type="protein sequence ID" value="RGS35131.1"/>
    <property type="molecule type" value="Genomic_DNA"/>
</dbReference>
<feature type="compositionally biased region" description="Basic and acidic residues" evidence="1">
    <location>
        <begin position="42"/>
        <end position="51"/>
    </location>
</feature>
<evidence type="ECO:0000313" key="3">
    <source>
        <dbReference type="Proteomes" id="UP000283295"/>
    </source>
</evidence>
<organism evidence="2 3">
    <name type="scientific">Coprococcus eutactus</name>
    <dbReference type="NCBI Taxonomy" id="33043"/>
    <lineage>
        <taxon>Bacteria</taxon>
        <taxon>Bacillati</taxon>
        <taxon>Bacillota</taxon>
        <taxon>Clostridia</taxon>
        <taxon>Lachnospirales</taxon>
        <taxon>Lachnospiraceae</taxon>
        <taxon>Coprococcus</taxon>
    </lineage>
</organism>
<name>A0A3R5WI08_9FIRM</name>
<feature type="compositionally biased region" description="Basic and acidic residues" evidence="1">
    <location>
        <begin position="11"/>
        <end position="25"/>
    </location>
</feature>
<reference evidence="2 3" key="1">
    <citation type="submission" date="2018-08" db="EMBL/GenBank/DDBJ databases">
        <title>A genome reference for cultivated species of the human gut microbiota.</title>
        <authorList>
            <person name="Zou Y."/>
            <person name="Xue W."/>
            <person name="Luo G."/>
        </authorList>
    </citation>
    <scope>NUCLEOTIDE SEQUENCE [LARGE SCALE GENOMIC DNA]</scope>
    <source>
        <strain evidence="2 3">AF22-21</strain>
    </source>
</reference>
<protein>
    <submittedName>
        <fullName evidence="2">Uncharacterized protein</fullName>
    </submittedName>
</protein>
<accession>A0A3R5WI08</accession>